<gene>
    <name evidence="1" type="ORF">MHEL_32860</name>
</gene>
<dbReference type="EMBL" id="AP022596">
    <property type="protein sequence ID" value="BBY65043.1"/>
    <property type="molecule type" value="Genomic_DNA"/>
</dbReference>
<sequence length="162" mass="18364">MTDTADFARLSQNWLYWSELGQLSNLSVSTSCADCTILFSSNDYSVHLRDDGSWWVVDTVNDRRQRQNDTAKFSNYGLAEKYLIWVWGSTARSVVRAPILGPKLYAQGFASGIAAIPISEGTYELRSLEGRAVLMEPYATIFSHLMRTPEDEIERILRTDLN</sequence>
<dbReference type="KEGG" id="mhev:MHEL_32860"/>
<name>A0A7I7T8C7_9MYCO</name>
<protein>
    <recommendedName>
        <fullName evidence="3">Immunity factor for TNT</fullName>
    </recommendedName>
</protein>
<dbReference type="RefSeq" id="WP_163749181.1">
    <property type="nucleotide sequence ID" value="NZ_AP022596.1"/>
</dbReference>
<evidence type="ECO:0000313" key="1">
    <source>
        <dbReference type="EMBL" id="BBY65043.1"/>
    </source>
</evidence>
<reference evidence="1 2" key="1">
    <citation type="journal article" date="2019" name="Emerg. Microbes Infect.">
        <title>Comprehensive subspecies identification of 175 nontuberculous mycobacteria species based on 7547 genomic profiles.</title>
        <authorList>
            <person name="Matsumoto Y."/>
            <person name="Kinjo T."/>
            <person name="Motooka D."/>
            <person name="Nabeya D."/>
            <person name="Jung N."/>
            <person name="Uechi K."/>
            <person name="Horii T."/>
            <person name="Iida T."/>
            <person name="Fujita J."/>
            <person name="Nakamura S."/>
        </authorList>
    </citation>
    <scope>NUCLEOTIDE SEQUENCE [LARGE SCALE GENOMIC DNA]</scope>
    <source>
        <strain evidence="1 2">JCM 30396</strain>
    </source>
</reference>
<keyword evidence="2" id="KW-1185">Reference proteome</keyword>
<evidence type="ECO:0008006" key="3">
    <source>
        <dbReference type="Google" id="ProtNLM"/>
    </source>
</evidence>
<dbReference type="Proteomes" id="UP000467148">
    <property type="component" value="Chromosome"/>
</dbReference>
<organism evidence="1 2">
    <name type="scientific">Mycolicibacterium helvum</name>
    <dbReference type="NCBI Taxonomy" id="1534349"/>
    <lineage>
        <taxon>Bacteria</taxon>
        <taxon>Bacillati</taxon>
        <taxon>Actinomycetota</taxon>
        <taxon>Actinomycetes</taxon>
        <taxon>Mycobacteriales</taxon>
        <taxon>Mycobacteriaceae</taxon>
        <taxon>Mycolicibacterium</taxon>
    </lineage>
</organism>
<evidence type="ECO:0000313" key="2">
    <source>
        <dbReference type="Proteomes" id="UP000467148"/>
    </source>
</evidence>
<accession>A0A7I7T8C7</accession>
<dbReference type="AlphaFoldDB" id="A0A7I7T8C7"/>
<proteinExistence type="predicted"/>